<evidence type="ECO:0000313" key="7">
    <source>
        <dbReference type="EMBL" id="TQL47501.1"/>
    </source>
</evidence>
<dbReference type="RefSeq" id="WP_141879740.1">
    <property type="nucleotide sequence ID" value="NZ_VFOM01000001.1"/>
</dbReference>
<dbReference type="GO" id="GO:0004805">
    <property type="term" value="F:trehalose-phosphatase activity"/>
    <property type="evidence" value="ECO:0007669"/>
    <property type="project" value="UniProtKB-EC"/>
</dbReference>
<dbReference type="NCBIfam" id="TIGR01484">
    <property type="entry name" value="HAD-SF-IIB"/>
    <property type="match status" value="1"/>
</dbReference>
<comment type="similarity">
    <text evidence="3 6">Belongs to the trehalose phosphatase family.</text>
</comment>
<evidence type="ECO:0000313" key="8">
    <source>
        <dbReference type="Proteomes" id="UP000317998"/>
    </source>
</evidence>
<accession>A0A542YHK5</accession>
<dbReference type="Pfam" id="PF02358">
    <property type="entry name" value="Trehalose_PPase"/>
    <property type="match status" value="1"/>
</dbReference>
<gene>
    <name evidence="7" type="ORF">FB562_0564</name>
</gene>
<name>A0A542YHK5_9MICO</name>
<dbReference type="InterPro" id="IPR023214">
    <property type="entry name" value="HAD_sf"/>
</dbReference>
<comment type="catalytic activity">
    <reaction evidence="1 6">
        <text>alpha,alpha-trehalose 6-phosphate + H2O = alpha,alpha-trehalose + phosphate</text>
        <dbReference type="Rhea" id="RHEA:23420"/>
        <dbReference type="ChEBI" id="CHEBI:15377"/>
        <dbReference type="ChEBI" id="CHEBI:16551"/>
        <dbReference type="ChEBI" id="CHEBI:43474"/>
        <dbReference type="ChEBI" id="CHEBI:58429"/>
        <dbReference type="EC" id="3.1.3.12"/>
    </reaction>
</comment>
<dbReference type="InterPro" id="IPR044651">
    <property type="entry name" value="OTSB-like"/>
</dbReference>
<dbReference type="GO" id="GO:0046872">
    <property type="term" value="F:metal ion binding"/>
    <property type="evidence" value="ECO:0007669"/>
    <property type="project" value="UniProtKB-KW"/>
</dbReference>
<proteinExistence type="inferred from homology"/>
<comment type="function">
    <text evidence="5 6">Removes the phosphate from trehalose 6-phosphate to produce free trehalose.</text>
</comment>
<evidence type="ECO:0000256" key="5">
    <source>
        <dbReference type="ARBA" id="ARBA00024179"/>
    </source>
</evidence>
<dbReference type="AlphaFoldDB" id="A0A542YHK5"/>
<dbReference type="Gene3D" id="3.30.70.1020">
    <property type="entry name" value="Trehalose-6-phosphate phosphatase related protein, domain 2"/>
    <property type="match status" value="1"/>
</dbReference>
<dbReference type="EMBL" id="VFOM01000001">
    <property type="protein sequence ID" value="TQL47501.1"/>
    <property type="molecule type" value="Genomic_DNA"/>
</dbReference>
<organism evidence="7 8">
    <name type="scientific">Homoserinimonas aerilata</name>
    <dbReference type="NCBI Taxonomy" id="1162970"/>
    <lineage>
        <taxon>Bacteria</taxon>
        <taxon>Bacillati</taxon>
        <taxon>Actinomycetota</taxon>
        <taxon>Actinomycetes</taxon>
        <taxon>Micrococcales</taxon>
        <taxon>Microbacteriaceae</taxon>
        <taxon>Homoserinimonas</taxon>
    </lineage>
</organism>
<dbReference type="UniPathway" id="UPA00299"/>
<dbReference type="InterPro" id="IPR003337">
    <property type="entry name" value="Trehalose_PPase"/>
</dbReference>
<dbReference type="InterPro" id="IPR006379">
    <property type="entry name" value="HAD-SF_hydro_IIB"/>
</dbReference>
<dbReference type="InterPro" id="IPR036412">
    <property type="entry name" value="HAD-like_sf"/>
</dbReference>
<reference evidence="7 8" key="1">
    <citation type="submission" date="2019-06" db="EMBL/GenBank/DDBJ databases">
        <title>Sequencing the genomes of 1000 actinobacteria strains.</title>
        <authorList>
            <person name="Klenk H.-P."/>
        </authorList>
    </citation>
    <scope>NUCLEOTIDE SEQUENCE [LARGE SCALE GENOMIC DNA]</scope>
    <source>
        <strain evidence="7 8">DSM 26477</strain>
    </source>
</reference>
<keyword evidence="6" id="KW-0460">Magnesium</keyword>
<dbReference type="EC" id="3.1.3.12" evidence="6"/>
<evidence type="ECO:0000256" key="1">
    <source>
        <dbReference type="ARBA" id="ARBA00000500"/>
    </source>
</evidence>
<comment type="cofactor">
    <cofactor evidence="6">
        <name>Mg(2+)</name>
        <dbReference type="ChEBI" id="CHEBI:18420"/>
    </cofactor>
</comment>
<protein>
    <recommendedName>
        <fullName evidence="6">Trehalose 6-phosphate phosphatase</fullName>
        <ecNumber evidence="6">3.1.3.12</ecNumber>
    </recommendedName>
</protein>
<comment type="pathway">
    <text evidence="2 6">Glycan biosynthesis; trehalose biosynthesis.</text>
</comment>
<dbReference type="OrthoDB" id="9816160at2"/>
<dbReference type="PANTHER" id="PTHR43768">
    <property type="entry name" value="TREHALOSE 6-PHOSPHATE PHOSPHATASE"/>
    <property type="match status" value="1"/>
</dbReference>
<keyword evidence="6" id="KW-0479">Metal-binding</keyword>
<dbReference type="SUPFAM" id="SSF56784">
    <property type="entry name" value="HAD-like"/>
    <property type="match status" value="1"/>
</dbReference>
<evidence type="ECO:0000256" key="3">
    <source>
        <dbReference type="ARBA" id="ARBA00008770"/>
    </source>
</evidence>
<dbReference type="Proteomes" id="UP000317998">
    <property type="component" value="Unassembled WGS sequence"/>
</dbReference>
<evidence type="ECO:0000256" key="4">
    <source>
        <dbReference type="ARBA" id="ARBA00022801"/>
    </source>
</evidence>
<keyword evidence="4 6" id="KW-0378">Hydrolase</keyword>
<dbReference type="Gene3D" id="3.40.50.1000">
    <property type="entry name" value="HAD superfamily/HAD-like"/>
    <property type="match status" value="1"/>
</dbReference>
<dbReference type="PANTHER" id="PTHR43768:SF3">
    <property type="entry name" value="TREHALOSE 6-PHOSPHATE PHOSPHATASE"/>
    <property type="match status" value="1"/>
</dbReference>
<dbReference type="GO" id="GO:0005992">
    <property type="term" value="P:trehalose biosynthetic process"/>
    <property type="evidence" value="ECO:0007669"/>
    <property type="project" value="UniProtKB-UniPathway"/>
</dbReference>
<sequence>MADRDLRAAVHELAASPLLLVALDFDGTMAPLVDRPEDARAIPEARAAMLRLAGLPETRVALISGRSLDSLVHVADPPASVLLSGSHGVESRLDAEPRVTLDDGERQRLYALRAVLDGVADSVENAFVEVKPAGFALHTRLVAPEGAAEAQRRAREGTAAIDGLTVRSGSNVLEFSVRSTTKGDAVRMLRDFAGAASVLFAGDDVTDEDGFAVLGPGDLGLKCGAGPTAAEFSVADPAAVAAVLHELADAREQKYS</sequence>
<dbReference type="NCBIfam" id="TIGR00685">
    <property type="entry name" value="T6PP"/>
    <property type="match status" value="1"/>
</dbReference>
<comment type="caution">
    <text evidence="7">The sequence shown here is derived from an EMBL/GenBank/DDBJ whole genome shotgun (WGS) entry which is preliminary data.</text>
</comment>
<keyword evidence="8" id="KW-1185">Reference proteome</keyword>
<evidence type="ECO:0000256" key="6">
    <source>
        <dbReference type="RuleBase" id="RU361117"/>
    </source>
</evidence>
<evidence type="ECO:0000256" key="2">
    <source>
        <dbReference type="ARBA" id="ARBA00005199"/>
    </source>
</evidence>